<organism evidence="2 3">
    <name type="scientific">Agromyces rhizosphaerae</name>
    <dbReference type="NCBI Taxonomy" id="88374"/>
    <lineage>
        <taxon>Bacteria</taxon>
        <taxon>Bacillati</taxon>
        <taxon>Actinomycetota</taxon>
        <taxon>Actinomycetes</taxon>
        <taxon>Micrococcales</taxon>
        <taxon>Microbacteriaceae</taxon>
        <taxon>Agromyces</taxon>
    </lineage>
</organism>
<dbReference type="Proteomes" id="UP001144396">
    <property type="component" value="Unassembled WGS sequence"/>
</dbReference>
<reference evidence="2" key="1">
    <citation type="submission" date="2022-12" db="EMBL/GenBank/DDBJ databases">
        <title>Reference genome sequencing for broad-spectrum identification of bacterial and archaeal isolates by mass spectrometry.</title>
        <authorList>
            <person name="Sekiguchi Y."/>
            <person name="Tourlousse D.M."/>
        </authorList>
    </citation>
    <scope>NUCLEOTIDE SEQUENCE</scope>
    <source>
        <strain evidence="2">14</strain>
    </source>
</reference>
<sequence>MRTPRGAAARERAEDADAMSADSQRPDSQGRPRAARLAIGAAVPFGAYEFLKRVSRWAPEIEVPGVIERIWSHLPSFRVRGRSYSRRPRSVKRRSGVGRVCG</sequence>
<comment type="caution">
    <text evidence="2">The sequence shown here is derived from an EMBL/GenBank/DDBJ whole genome shotgun (WGS) entry which is preliminary data.</text>
</comment>
<keyword evidence="3" id="KW-1185">Reference proteome</keyword>
<feature type="region of interest" description="Disordered" evidence="1">
    <location>
        <begin position="1"/>
        <end position="32"/>
    </location>
</feature>
<accession>A0A9W6CVA7</accession>
<evidence type="ECO:0000256" key="1">
    <source>
        <dbReference type="SAM" id="MobiDB-lite"/>
    </source>
</evidence>
<protein>
    <submittedName>
        <fullName evidence="2">Uncharacterized protein</fullName>
    </submittedName>
</protein>
<dbReference type="AlphaFoldDB" id="A0A9W6CVA7"/>
<gene>
    <name evidence="2" type="ORF">ARHIZOSPH14_09630</name>
</gene>
<evidence type="ECO:0000313" key="3">
    <source>
        <dbReference type="Proteomes" id="UP001144396"/>
    </source>
</evidence>
<dbReference type="EMBL" id="BSDP01000001">
    <property type="protein sequence ID" value="GLI26721.1"/>
    <property type="molecule type" value="Genomic_DNA"/>
</dbReference>
<name>A0A9W6CVA7_9MICO</name>
<proteinExistence type="predicted"/>
<evidence type="ECO:0000313" key="2">
    <source>
        <dbReference type="EMBL" id="GLI26721.1"/>
    </source>
</evidence>